<name>A0A7G9WHD8_9FIRM</name>
<protein>
    <recommendedName>
        <fullName evidence="4">Cxxc_20_cxxc protein</fullName>
    </recommendedName>
</protein>
<keyword evidence="1" id="KW-1133">Transmembrane helix</keyword>
<dbReference type="AlphaFoldDB" id="A0A7G9WHD8"/>
<proteinExistence type="predicted"/>
<evidence type="ECO:0000256" key="1">
    <source>
        <dbReference type="SAM" id="Phobius"/>
    </source>
</evidence>
<gene>
    <name evidence="2" type="ORF">H6X83_00035</name>
</gene>
<evidence type="ECO:0008006" key="4">
    <source>
        <dbReference type="Google" id="ProtNLM"/>
    </source>
</evidence>
<evidence type="ECO:0000313" key="3">
    <source>
        <dbReference type="Proteomes" id="UP000516046"/>
    </source>
</evidence>
<organism evidence="2 3">
    <name type="scientific">Caproicibacterium amylolyticum</name>
    <dbReference type="NCBI Taxonomy" id="2766537"/>
    <lineage>
        <taxon>Bacteria</taxon>
        <taxon>Bacillati</taxon>
        <taxon>Bacillota</taxon>
        <taxon>Clostridia</taxon>
        <taxon>Eubacteriales</taxon>
        <taxon>Oscillospiraceae</taxon>
        <taxon>Caproicibacterium</taxon>
    </lineage>
</organism>
<dbReference type="RefSeq" id="WP_212507165.1">
    <property type="nucleotide sequence ID" value="NZ_CP060696.1"/>
</dbReference>
<keyword evidence="3" id="KW-1185">Reference proteome</keyword>
<feature type="transmembrane region" description="Helical" evidence="1">
    <location>
        <begin position="47"/>
        <end position="66"/>
    </location>
</feature>
<accession>A0A7G9WHD8</accession>
<dbReference type="KEGG" id="caml:H6X83_00035"/>
<dbReference type="EMBL" id="CP060696">
    <property type="protein sequence ID" value="QNO18100.1"/>
    <property type="molecule type" value="Genomic_DNA"/>
</dbReference>
<reference evidence="2 3" key="1">
    <citation type="submission" date="2020-08" db="EMBL/GenBank/DDBJ databases">
        <authorList>
            <person name="Ren C."/>
            <person name="Gu Y."/>
            <person name="Xu Y."/>
        </authorList>
    </citation>
    <scope>NUCLEOTIDE SEQUENCE [LARGE SCALE GENOMIC DNA]</scope>
    <source>
        <strain evidence="2 3">LBM18003</strain>
    </source>
</reference>
<keyword evidence="1" id="KW-0812">Transmembrane</keyword>
<feature type="transmembrane region" description="Helical" evidence="1">
    <location>
        <begin position="72"/>
        <end position="88"/>
    </location>
</feature>
<keyword evidence="1" id="KW-0472">Membrane</keyword>
<evidence type="ECO:0000313" key="2">
    <source>
        <dbReference type="EMBL" id="QNO18100.1"/>
    </source>
</evidence>
<sequence>MNKEHAFCPWCGAHFTQEEKNTAIKQRQQCCPLCGRPITVKYSGKRVGAVLLLAALLCVLDFGFLLLGVPLAAVWLITAVCAALLWGFRGSTVVFEKAGDAEETG</sequence>
<dbReference type="Proteomes" id="UP000516046">
    <property type="component" value="Chromosome"/>
</dbReference>